<organism evidence="1 2">
    <name type="scientific">Succinivibrio dextrinosolvens</name>
    <dbReference type="NCBI Taxonomy" id="83771"/>
    <lineage>
        <taxon>Bacteria</taxon>
        <taxon>Pseudomonadati</taxon>
        <taxon>Pseudomonadota</taxon>
        <taxon>Gammaproteobacteria</taxon>
        <taxon>Aeromonadales</taxon>
        <taxon>Succinivibrionaceae</taxon>
        <taxon>Succinivibrio</taxon>
    </lineage>
</organism>
<dbReference type="Gene3D" id="6.20.150.10">
    <property type="match status" value="1"/>
</dbReference>
<accession>A0A662Z9P3</accession>
<sequence length="166" mass="18346">MSIYGEEKANEVLNTLRKCIRIGTVSSINPKDHTARIVFEDEGHNVSYDLPIIVPNTYDNSDYHMPDINEDVLCLFLPDGIEDGFILGSWYAGEVKPPCDNPEIRRVKFKDGTTISYNRATHELDAQVENTLIHADRSDVSIIAPGDITIKAGGTVTIQGATVNIN</sequence>
<reference evidence="1 2" key="1">
    <citation type="submission" date="2016-10" db="EMBL/GenBank/DDBJ databases">
        <authorList>
            <person name="Varghese N."/>
            <person name="Submissions S."/>
        </authorList>
    </citation>
    <scope>NUCLEOTIDE SEQUENCE [LARGE SCALE GENOMIC DNA]</scope>
    <source>
        <strain evidence="1 2">22B</strain>
    </source>
</reference>
<dbReference type="InterPro" id="IPR013046">
    <property type="entry name" value="GpV/Gp45"/>
</dbReference>
<evidence type="ECO:0000313" key="2">
    <source>
        <dbReference type="Proteomes" id="UP000243374"/>
    </source>
</evidence>
<dbReference type="NCBIfam" id="TIGR01644">
    <property type="entry name" value="phage_P2_V"/>
    <property type="match status" value="1"/>
</dbReference>
<dbReference type="AlphaFoldDB" id="A0A662Z9P3"/>
<proteinExistence type="predicted"/>
<dbReference type="InterPro" id="IPR037026">
    <property type="entry name" value="Vgr_OB-fold_dom_sf"/>
</dbReference>
<protein>
    <submittedName>
        <fullName evidence="1">Phage baseplate assembly protein V</fullName>
    </submittedName>
</protein>
<dbReference type="EMBL" id="FOSF01000001">
    <property type="protein sequence ID" value="SFJ74115.1"/>
    <property type="molecule type" value="Genomic_DNA"/>
</dbReference>
<dbReference type="Proteomes" id="UP000243374">
    <property type="component" value="Unassembled WGS sequence"/>
</dbReference>
<gene>
    <name evidence="1" type="ORF">SAMN04487865_1001110</name>
</gene>
<dbReference type="OrthoDB" id="4931325at2"/>
<keyword evidence="2" id="KW-1185">Reference proteome</keyword>
<evidence type="ECO:0000313" key="1">
    <source>
        <dbReference type="EMBL" id="SFJ74115.1"/>
    </source>
</evidence>
<dbReference type="Gene3D" id="2.40.50.230">
    <property type="entry name" value="Gp5 N-terminal domain"/>
    <property type="match status" value="1"/>
</dbReference>
<dbReference type="RefSeq" id="WP_074837952.1">
    <property type="nucleotide sequence ID" value="NZ_CP047056.1"/>
</dbReference>
<name>A0A662Z9P3_9GAMM</name>